<name>A0A9P6EQ40_9AGAR</name>
<feature type="compositionally biased region" description="Polar residues" evidence="1">
    <location>
        <begin position="265"/>
        <end position="279"/>
    </location>
</feature>
<evidence type="ECO:0000256" key="1">
    <source>
        <dbReference type="SAM" id="MobiDB-lite"/>
    </source>
</evidence>
<accession>A0A9P6EQ40</accession>
<dbReference type="OrthoDB" id="3263215at2759"/>
<evidence type="ECO:0000256" key="2">
    <source>
        <dbReference type="SAM" id="Phobius"/>
    </source>
</evidence>
<organism evidence="3 4">
    <name type="scientific">Crepidotus variabilis</name>
    <dbReference type="NCBI Taxonomy" id="179855"/>
    <lineage>
        <taxon>Eukaryota</taxon>
        <taxon>Fungi</taxon>
        <taxon>Dikarya</taxon>
        <taxon>Basidiomycota</taxon>
        <taxon>Agaricomycotina</taxon>
        <taxon>Agaricomycetes</taxon>
        <taxon>Agaricomycetidae</taxon>
        <taxon>Agaricales</taxon>
        <taxon>Agaricineae</taxon>
        <taxon>Crepidotaceae</taxon>
        <taxon>Crepidotus</taxon>
    </lineage>
</organism>
<keyword evidence="4" id="KW-1185">Reference proteome</keyword>
<evidence type="ECO:0000313" key="4">
    <source>
        <dbReference type="Proteomes" id="UP000807306"/>
    </source>
</evidence>
<feature type="region of interest" description="Disordered" evidence="1">
    <location>
        <begin position="218"/>
        <end position="279"/>
    </location>
</feature>
<dbReference type="Proteomes" id="UP000807306">
    <property type="component" value="Unassembled WGS sequence"/>
</dbReference>
<keyword evidence="2" id="KW-0472">Membrane</keyword>
<feature type="compositionally biased region" description="Polar residues" evidence="1">
    <location>
        <begin position="301"/>
        <end position="320"/>
    </location>
</feature>
<feature type="transmembrane region" description="Helical" evidence="2">
    <location>
        <begin position="170"/>
        <end position="192"/>
    </location>
</feature>
<reference evidence="3" key="1">
    <citation type="submission" date="2020-11" db="EMBL/GenBank/DDBJ databases">
        <authorList>
            <consortium name="DOE Joint Genome Institute"/>
            <person name="Ahrendt S."/>
            <person name="Riley R."/>
            <person name="Andreopoulos W."/>
            <person name="Labutti K."/>
            <person name="Pangilinan J."/>
            <person name="Ruiz-Duenas F.J."/>
            <person name="Barrasa J.M."/>
            <person name="Sanchez-Garcia M."/>
            <person name="Camarero S."/>
            <person name="Miyauchi S."/>
            <person name="Serrano A."/>
            <person name="Linde D."/>
            <person name="Babiker R."/>
            <person name="Drula E."/>
            <person name="Ayuso-Fernandez I."/>
            <person name="Pacheco R."/>
            <person name="Padilla G."/>
            <person name="Ferreira P."/>
            <person name="Barriuso J."/>
            <person name="Kellner H."/>
            <person name="Castanera R."/>
            <person name="Alfaro M."/>
            <person name="Ramirez L."/>
            <person name="Pisabarro A.G."/>
            <person name="Kuo A."/>
            <person name="Tritt A."/>
            <person name="Lipzen A."/>
            <person name="He G."/>
            <person name="Yan M."/>
            <person name="Ng V."/>
            <person name="Cullen D."/>
            <person name="Martin F."/>
            <person name="Rosso M.-N."/>
            <person name="Henrissat B."/>
            <person name="Hibbett D."/>
            <person name="Martinez A.T."/>
            <person name="Grigoriev I.V."/>
        </authorList>
    </citation>
    <scope>NUCLEOTIDE SEQUENCE</scope>
    <source>
        <strain evidence="3">CBS 506.95</strain>
    </source>
</reference>
<gene>
    <name evidence="3" type="ORF">CPB83DRAFT_890511</name>
</gene>
<feature type="compositionally biased region" description="Polar residues" evidence="1">
    <location>
        <begin position="456"/>
        <end position="481"/>
    </location>
</feature>
<feature type="compositionally biased region" description="Low complexity" evidence="1">
    <location>
        <begin position="394"/>
        <end position="412"/>
    </location>
</feature>
<feature type="region of interest" description="Disordered" evidence="1">
    <location>
        <begin position="295"/>
        <end position="379"/>
    </location>
</feature>
<dbReference type="EMBL" id="MU157830">
    <property type="protein sequence ID" value="KAF9532843.1"/>
    <property type="molecule type" value="Genomic_DNA"/>
</dbReference>
<protein>
    <submittedName>
        <fullName evidence="3">Uncharacterized protein</fullName>
    </submittedName>
</protein>
<evidence type="ECO:0000313" key="3">
    <source>
        <dbReference type="EMBL" id="KAF9532843.1"/>
    </source>
</evidence>
<sequence>MSTSCVSSPTRTQTGVTTSTSLSLFPTKSVTTLPGTVVTTTIQTCLPRSSGASGSGCVSTSIPTTISQPGGTSTVDVTITSTIDVSVTTLLTLFGSSCTVISTASSDKPTSQETITSTPPVSTFVTDTTVSSDGSTWVSSYVATSTPPPIVTTLPTTQTDKANNKSQPNIGAIVGGTIGGVIVLVLLVVLTFRVIKNSRRFDEFFNKDDESAAYVKPKRDYVPDKPSPYQYGVVGQRGTNPTGMSPPSSPLLKPTSLGGNEAYNAPNQAPSHHARNPSQTPLLVGAMAAAGAGVIAGSGHSRPNTASSTGRISATGSEVLNSGPPVAHAAPQQTMGYPPQPQPSNFNSYPPALANYAQHQQQPQLMPKPNLGHNPSVASSATSASLYSSASYAAPSTYTGSSAGPSSGPSGSNMAGFVPMGAAAAGLSRPGPSQSPPQPQQTQQYEDPFARASSPVIAQQQRTQLAVRNTSPEPAEGSSSGVGRVRVTDGKGRPLNTRGEKAALVHLDGGAFQGRTQTPAPPAYME</sequence>
<feature type="region of interest" description="Disordered" evidence="1">
    <location>
        <begin position="394"/>
        <end position="499"/>
    </location>
</feature>
<keyword evidence="2" id="KW-1133">Transmembrane helix</keyword>
<comment type="caution">
    <text evidence="3">The sequence shown here is derived from an EMBL/GenBank/DDBJ whole genome shotgun (WGS) entry which is preliminary data.</text>
</comment>
<keyword evidence="2" id="KW-0812">Transmembrane</keyword>
<feature type="compositionally biased region" description="Basic and acidic residues" evidence="1">
    <location>
        <begin position="486"/>
        <end position="499"/>
    </location>
</feature>
<proteinExistence type="predicted"/>
<dbReference type="AlphaFoldDB" id="A0A9P6EQ40"/>